<evidence type="ECO:0000256" key="4">
    <source>
        <dbReference type="ARBA" id="ARBA00023157"/>
    </source>
</evidence>
<evidence type="ECO:0000256" key="1">
    <source>
        <dbReference type="ARBA" id="ARBA00022487"/>
    </source>
</evidence>
<organism evidence="6 7">
    <name type="scientific">Tolypocladium paradoxum</name>
    <dbReference type="NCBI Taxonomy" id="94208"/>
    <lineage>
        <taxon>Eukaryota</taxon>
        <taxon>Fungi</taxon>
        <taxon>Dikarya</taxon>
        <taxon>Ascomycota</taxon>
        <taxon>Pezizomycotina</taxon>
        <taxon>Sordariomycetes</taxon>
        <taxon>Hypocreomycetidae</taxon>
        <taxon>Hypocreales</taxon>
        <taxon>Ophiocordycipitaceae</taxon>
        <taxon>Tolypocladium</taxon>
    </lineage>
</organism>
<keyword evidence="2" id="KW-0732">Signal</keyword>
<evidence type="ECO:0000256" key="2">
    <source>
        <dbReference type="ARBA" id="ARBA00022729"/>
    </source>
</evidence>
<keyword evidence="7" id="KW-1185">Reference proteome</keyword>
<dbReference type="PANTHER" id="PTHR33938">
    <property type="entry name" value="FERULOYL ESTERASE B-RELATED"/>
    <property type="match status" value="1"/>
</dbReference>
<comment type="similarity">
    <text evidence="5">Belongs to the tannase family.</text>
</comment>
<proteinExistence type="inferred from homology"/>
<keyword evidence="4" id="KW-1015">Disulfide bond</keyword>
<dbReference type="GO" id="GO:0052689">
    <property type="term" value="F:carboxylic ester hydrolase activity"/>
    <property type="evidence" value="ECO:0007669"/>
    <property type="project" value="UniProtKB-KW"/>
</dbReference>
<dbReference type="Pfam" id="PF07519">
    <property type="entry name" value="Tannase"/>
    <property type="match status" value="1"/>
</dbReference>
<dbReference type="EC" id="3.1.1.-" evidence="5"/>
<gene>
    <name evidence="6" type="ORF">TPAR_04859</name>
</gene>
<evidence type="ECO:0000256" key="3">
    <source>
        <dbReference type="ARBA" id="ARBA00022801"/>
    </source>
</evidence>
<protein>
    <recommendedName>
        <fullName evidence="5">Carboxylic ester hydrolase</fullName>
        <ecNumber evidence="5">3.1.1.-</ecNumber>
    </recommendedName>
</protein>
<reference evidence="6 7" key="1">
    <citation type="submission" date="2018-01" db="EMBL/GenBank/DDBJ databases">
        <title>Harnessing the power of phylogenomics to disentangle the directionality and signatures of interkingdom host jumping in the parasitic fungal genus Tolypocladium.</title>
        <authorList>
            <person name="Quandt C.A."/>
            <person name="Patterson W."/>
            <person name="Spatafora J.W."/>
        </authorList>
    </citation>
    <scope>NUCLEOTIDE SEQUENCE [LARGE SCALE GENOMIC DNA]</scope>
    <source>
        <strain evidence="6 7">NRBC 100945</strain>
    </source>
</reference>
<name>A0A2S4KXL5_9HYPO</name>
<keyword evidence="1" id="KW-0719">Serine esterase</keyword>
<comment type="caution">
    <text evidence="6">The sequence shown here is derived from an EMBL/GenBank/DDBJ whole genome shotgun (WGS) entry which is preliminary data.</text>
</comment>
<accession>A0A2S4KXL5</accession>
<keyword evidence="3 5" id="KW-0378">Hydrolase</keyword>
<sequence>MTDVAIIPTICAIDGTCPRLPFELADDWVKLFILKSSSAVIGNFTKQEFSRISHASVQLYDSIIGTNNPDLSGFRSRGGKSISYHGMVMAMDANVQEYYRLFLAPGVHHCFGGPGPFPDTTFDALRLWVEDGVALETLTATSTGTTPVIQRLLCPYPQKQHYKVDAVDATKKEGYYCK</sequence>
<evidence type="ECO:0000313" key="6">
    <source>
        <dbReference type="EMBL" id="POR34921.1"/>
    </source>
</evidence>
<evidence type="ECO:0000256" key="5">
    <source>
        <dbReference type="RuleBase" id="RU361238"/>
    </source>
</evidence>
<dbReference type="Proteomes" id="UP000237481">
    <property type="component" value="Unassembled WGS sequence"/>
</dbReference>
<dbReference type="OrthoDB" id="3039123at2759"/>
<evidence type="ECO:0000313" key="7">
    <source>
        <dbReference type="Proteomes" id="UP000237481"/>
    </source>
</evidence>
<dbReference type="EMBL" id="PKSG01000479">
    <property type="protein sequence ID" value="POR34921.1"/>
    <property type="molecule type" value="Genomic_DNA"/>
</dbReference>
<dbReference type="InterPro" id="IPR011118">
    <property type="entry name" value="Tannase/feruloyl_esterase"/>
</dbReference>
<dbReference type="PANTHER" id="PTHR33938:SF8">
    <property type="entry name" value="CARBOXYLIC ESTER HYDROLASE"/>
    <property type="match status" value="1"/>
</dbReference>
<dbReference type="AlphaFoldDB" id="A0A2S4KXL5"/>
<dbReference type="STRING" id="94208.A0A2S4KXL5"/>